<accession>A0A4U0X418</accession>
<comment type="caution">
    <text evidence="3">The sequence shown here is derived from an EMBL/GenBank/DDBJ whole genome shotgun (WGS) entry which is preliminary data.</text>
</comment>
<name>A0A4U0X418_9PEZI</name>
<keyword evidence="2" id="KW-0732">Signal</keyword>
<feature type="signal peptide" evidence="2">
    <location>
        <begin position="1"/>
        <end position="24"/>
    </location>
</feature>
<evidence type="ECO:0000313" key="3">
    <source>
        <dbReference type="EMBL" id="TKA71132.1"/>
    </source>
</evidence>
<proteinExistence type="predicted"/>
<sequence length="187" mass="20551">MDLKSIALSHLALGTLLATQLATAGVIPREPAVVTVTDITTHTVYATDMLTTVPYIKTTFSYSPEISSVSVAPGINPINAKLRYPDTFPVRNVHAAWLDQHDIFNSVHSTYLKLELEHDQLLPHSPCSGAHVIEVRTDKLEYLQLLAHSACAGPYDIPAVINKFDAQQADEQRNSDTPAPARRAKRE</sequence>
<feature type="chain" id="PRO_5020882863" evidence="2">
    <location>
        <begin position="25"/>
        <end position="187"/>
    </location>
</feature>
<dbReference type="Proteomes" id="UP000309340">
    <property type="component" value="Unassembled WGS sequence"/>
</dbReference>
<keyword evidence="4" id="KW-1185">Reference proteome</keyword>
<evidence type="ECO:0000313" key="4">
    <source>
        <dbReference type="Proteomes" id="UP000309340"/>
    </source>
</evidence>
<dbReference type="AlphaFoldDB" id="A0A4U0X418"/>
<evidence type="ECO:0000256" key="2">
    <source>
        <dbReference type="SAM" id="SignalP"/>
    </source>
</evidence>
<reference evidence="3 4" key="1">
    <citation type="submission" date="2017-03" db="EMBL/GenBank/DDBJ databases">
        <title>Genomes of endolithic fungi from Antarctica.</title>
        <authorList>
            <person name="Coleine C."/>
            <person name="Masonjones S."/>
            <person name="Stajich J.E."/>
        </authorList>
    </citation>
    <scope>NUCLEOTIDE SEQUENCE [LARGE SCALE GENOMIC DNA]</scope>
    <source>
        <strain evidence="3 4">CCFEE 5184</strain>
    </source>
</reference>
<evidence type="ECO:0000256" key="1">
    <source>
        <dbReference type="SAM" id="MobiDB-lite"/>
    </source>
</evidence>
<organism evidence="3 4">
    <name type="scientific">Friedmanniomyces simplex</name>
    <dbReference type="NCBI Taxonomy" id="329884"/>
    <lineage>
        <taxon>Eukaryota</taxon>
        <taxon>Fungi</taxon>
        <taxon>Dikarya</taxon>
        <taxon>Ascomycota</taxon>
        <taxon>Pezizomycotina</taxon>
        <taxon>Dothideomycetes</taxon>
        <taxon>Dothideomycetidae</taxon>
        <taxon>Mycosphaerellales</taxon>
        <taxon>Teratosphaeriaceae</taxon>
        <taxon>Friedmanniomyces</taxon>
    </lineage>
</organism>
<gene>
    <name evidence="3" type="ORF">B0A55_08220</name>
</gene>
<protein>
    <submittedName>
        <fullName evidence="3">Uncharacterized protein</fullName>
    </submittedName>
</protein>
<feature type="region of interest" description="Disordered" evidence="1">
    <location>
        <begin position="166"/>
        <end position="187"/>
    </location>
</feature>
<dbReference type="EMBL" id="NAJQ01000366">
    <property type="protein sequence ID" value="TKA71132.1"/>
    <property type="molecule type" value="Genomic_DNA"/>
</dbReference>